<dbReference type="AlphaFoldDB" id="A0A1D8AYS9"/>
<organism evidence="1 2">
    <name type="scientific">Lacunisphaera limnophila</name>
    <dbReference type="NCBI Taxonomy" id="1838286"/>
    <lineage>
        <taxon>Bacteria</taxon>
        <taxon>Pseudomonadati</taxon>
        <taxon>Verrucomicrobiota</taxon>
        <taxon>Opitutia</taxon>
        <taxon>Opitutales</taxon>
        <taxon>Opitutaceae</taxon>
        <taxon>Lacunisphaera</taxon>
    </lineage>
</organism>
<evidence type="ECO:0000313" key="1">
    <source>
        <dbReference type="EMBL" id="AOS46063.1"/>
    </source>
</evidence>
<keyword evidence="2" id="KW-1185">Reference proteome</keyword>
<evidence type="ECO:0000313" key="2">
    <source>
        <dbReference type="Proteomes" id="UP000095228"/>
    </source>
</evidence>
<dbReference type="Proteomes" id="UP000095228">
    <property type="component" value="Chromosome"/>
</dbReference>
<protein>
    <submittedName>
        <fullName evidence="1">Uncharacterized protein</fullName>
    </submittedName>
</protein>
<proteinExistence type="predicted"/>
<sequence>MKSRCQPAIGSLLGAAPGCLLPLVEKTLTDYDAIREHFGPGRTSAQPATP</sequence>
<accession>A0A1D8AYS9</accession>
<reference evidence="1 2" key="1">
    <citation type="submission" date="2016-06" db="EMBL/GenBank/DDBJ databases">
        <title>Three novel species with peptidoglycan cell walls form the new genus Lacunisphaera gen. nov. in the family Opitutaceae of the verrucomicrobial subdivision 4.</title>
        <authorList>
            <person name="Rast P."/>
            <person name="Gloeckner I."/>
            <person name="Jogler M."/>
            <person name="Boedeker C."/>
            <person name="Jeske O."/>
            <person name="Wiegand S."/>
            <person name="Reinhardt R."/>
            <person name="Schumann P."/>
            <person name="Rohde M."/>
            <person name="Spring S."/>
            <person name="Gloeckner F.O."/>
            <person name="Jogler C."/>
        </authorList>
    </citation>
    <scope>NUCLEOTIDE SEQUENCE [LARGE SCALE GENOMIC DNA]</scope>
    <source>
        <strain evidence="1 2">IG16b</strain>
    </source>
</reference>
<name>A0A1D8AYS9_9BACT</name>
<dbReference type="RefSeq" id="WP_157772460.1">
    <property type="nucleotide sequence ID" value="NZ_CP016094.1"/>
</dbReference>
<gene>
    <name evidence="1" type="ORF">Verru16b_03158</name>
</gene>
<dbReference type="EMBL" id="CP016094">
    <property type="protein sequence ID" value="AOS46063.1"/>
    <property type="molecule type" value="Genomic_DNA"/>
</dbReference>
<dbReference type="KEGG" id="obg:Verru16b_03158"/>